<sequence length="255" mass="27899">MPWSDFDRHLSVCPVCREYVFTSLEAQVGMMQLRKRGLVVESSAPLRSVLYAVERKSFRWTAMMFGVVSTLLDIYVVKTTLGSVKNGASLLGAALVALLVLASLFWFGFYVQRFAVLARSILRLGLALIAILLVATYVSGEFLSLNLLVETVALSMSYIGSDLLVRSMSQSQSKAVTKEIVRVVSESPITRWRYRVAMALVVLAPILITSSIAKVEASSAYSHHSLVAVTASKTVAALPCSPLERKVDATFKVTL</sequence>
<dbReference type="AlphaFoldDB" id="A0A1M4SD39"/>
<evidence type="ECO:0000313" key="2">
    <source>
        <dbReference type="EMBL" id="SHE30130.1"/>
    </source>
</evidence>
<accession>A0A1M4SD39</accession>
<dbReference type="Proteomes" id="UP000184295">
    <property type="component" value="Unassembled WGS sequence"/>
</dbReference>
<keyword evidence="1" id="KW-0812">Transmembrane</keyword>
<gene>
    <name evidence="2" type="ORF">SAMN02745225_00217</name>
</gene>
<feature type="transmembrane region" description="Helical" evidence="1">
    <location>
        <begin position="57"/>
        <end position="77"/>
    </location>
</feature>
<dbReference type="EMBL" id="FQUL01000002">
    <property type="protein sequence ID" value="SHE30130.1"/>
    <property type="molecule type" value="Genomic_DNA"/>
</dbReference>
<proteinExistence type="predicted"/>
<keyword evidence="1" id="KW-0472">Membrane</keyword>
<name>A0A1M4SD39_9ACTN</name>
<organism evidence="2 3">
    <name type="scientific">Ferrithrix thermotolerans DSM 19514</name>
    <dbReference type="NCBI Taxonomy" id="1121881"/>
    <lineage>
        <taxon>Bacteria</taxon>
        <taxon>Bacillati</taxon>
        <taxon>Actinomycetota</taxon>
        <taxon>Acidimicrobiia</taxon>
        <taxon>Acidimicrobiales</taxon>
        <taxon>Acidimicrobiaceae</taxon>
        <taxon>Ferrithrix</taxon>
    </lineage>
</organism>
<evidence type="ECO:0000313" key="3">
    <source>
        <dbReference type="Proteomes" id="UP000184295"/>
    </source>
</evidence>
<reference evidence="3" key="1">
    <citation type="submission" date="2016-11" db="EMBL/GenBank/DDBJ databases">
        <authorList>
            <person name="Varghese N."/>
            <person name="Submissions S."/>
        </authorList>
    </citation>
    <scope>NUCLEOTIDE SEQUENCE [LARGE SCALE GENOMIC DNA]</scope>
    <source>
        <strain evidence="3">DSM 19514</strain>
    </source>
</reference>
<protein>
    <submittedName>
        <fullName evidence="2">Uncharacterized protein</fullName>
    </submittedName>
</protein>
<feature type="transmembrane region" description="Helical" evidence="1">
    <location>
        <begin position="121"/>
        <end position="139"/>
    </location>
</feature>
<keyword evidence="1" id="KW-1133">Transmembrane helix</keyword>
<dbReference type="STRING" id="1121881.SAMN02745225_00217"/>
<evidence type="ECO:0000256" key="1">
    <source>
        <dbReference type="SAM" id="Phobius"/>
    </source>
</evidence>
<keyword evidence="3" id="KW-1185">Reference proteome</keyword>
<feature type="transmembrane region" description="Helical" evidence="1">
    <location>
        <begin position="89"/>
        <end position="109"/>
    </location>
</feature>